<evidence type="ECO:0000313" key="3">
    <source>
        <dbReference type="Proteomes" id="UP000434036"/>
    </source>
</evidence>
<evidence type="ECO:0000259" key="1">
    <source>
        <dbReference type="PROSITE" id="PS50994"/>
    </source>
</evidence>
<protein>
    <submittedName>
        <fullName evidence="2">IS30 family transposase</fullName>
    </submittedName>
</protein>
<dbReference type="SUPFAM" id="SSF53098">
    <property type="entry name" value="Ribonuclease H-like"/>
    <property type="match status" value="1"/>
</dbReference>
<dbReference type="InterPro" id="IPR001584">
    <property type="entry name" value="Integrase_cat-core"/>
</dbReference>
<dbReference type="GO" id="GO:0003676">
    <property type="term" value="F:nucleic acid binding"/>
    <property type="evidence" value="ECO:0007669"/>
    <property type="project" value="InterPro"/>
</dbReference>
<dbReference type="InterPro" id="IPR036397">
    <property type="entry name" value="RNaseH_sf"/>
</dbReference>
<sequence>NIRVQDTCYKRSKRKKKVNGMMNHLEWYIANKTVLPISLRPKHIEDRNELGHLEIDSIIGKRNEYSSIISIVDRCSRVVWLIKAEAKQEYYIAKIVREYIEKNEIEVKSITVDNGLEFKAMGIAAKRLGVKLYKCDPYCSYQRGSNERMNGLVRRYIPKGRSMCMIEQQYLDDIAFKINSMPRKMFDFKTPYEVEFHKLQFGAVEI</sequence>
<comment type="caution">
    <text evidence="2">The sequence shown here is derived from an EMBL/GenBank/DDBJ whole genome shotgun (WGS) entry which is preliminary data.</text>
</comment>
<evidence type="ECO:0000313" key="2">
    <source>
        <dbReference type="EMBL" id="MXQ74545.1"/>
    </source>
</evidence>
<dbReference type="EMBL" id="WUUQ01000012">
    <property type="protein sequence ID" value="MXQ74545.1"/>
    <property type="molecule type" value="Genomic_DNA"/>
</dbReference>
<dbReference type="GO" id="GO:0005829">
    <property type="term" value="C:cytosol"/>
    <property type="evidence" value="ECO:0007669"/>
    <property type="project" value="TreeGrafter"/>
</dbReference>
<proteinExistence type="predicted"/>
<dbReference type="InterPro" id="IPR012337">
    <property type="entry name" value="RNaseH-like_sf"/>
</dbReference>
<reference evidence="2 3" key="1">
    <citation type="submission" date="2019-12" db="EMBL/GenBank/DDBJ databases">
        <authorList>
            <person name="Yang R."/>
        </authorList>
    </citation>
    <scope>NUCLEOTIDE SEQUENCE [LARGE SCALE GENOMIC DNA]</scope>
    <source>
        <strain evidence="2 3">DONG20-135</strain>
    </source>
</reference>
<dbReference type="PANTHER" id="PTHR10948">
    <property type="entry name" value="TRANSPOSASE"/>
    <property type="match status" value="1"/>
</dbReference>
<dbReference type="InterPro" id="IPR051917">
    <property type="entry name" value="Transposase-Integrase"/>
</dbReference>
<dbReference type="Gene3D" id="3.30.420.10">
    <property type="entry name" value="Ribonuclease H-like superfamily/Ribonuclease H"/>
    <property type="match status" value="1"/>
</dbReference>
<accession>A0A6N8UAN8</accession>
<dbReference type="GO" id="GO:0032196">
    <property type="term" value="P:transposition"/>
    <property type="evidence" value="ECO:0007669"/>
    <property type="project" value="TreeGrafter"/>
</dbReference>
<feature type="domain" description="Integrase catalytic" evidence="1">
    <location>
        <begin position="37"/>
        <end position="199"/>
    </location>
</feature>
<dbReference type="NCBIfam" id="NF033563">
    <property type="entry name" value="transpos_IS30"/>
    <property type="match status" value="1"/>
</dbReference>
<reference evidence="2 3" key="2">
    <citation type="submission" date="2020-01" db="EMBL/GenBank/DDBJ databases">
        <title>Clostridiaceae sp. nov. isolated from the gut of human by culturomics.</title>
        <authorList>
            <person name="Chang Y."/>
        </authorList>
    </citation>
    <scope>NUCLEOTIDE SEQUENCE [LARGE SCALE GENOMIC DNA]</scope>
    <source>
        <strain evidence="2 3">DONG20-135</strain>
    </source>
</reference>
<keyword evidence="3" id="KW-1185">Reference proteome</keyword>
<gene>
    <name evidence="2" type="ORF">GSF08_11500</name>
</gene>
<dbReference type="AlphaFoldDB" id="A0A6N8UAN8"/>
<organism evidence="2 3">
    <name type="scientific">Copranaerobaculum intestinale</name>
    <dbReference type="NCBI Taxonomy" id="2692629"/>
    <lineage>
        <taxon>Bacteria</taxon>
        <taxon>Bacillati</taxon>
        <taxon>Bacillota</taxon>
        <taxon>Erysipelotrichia</taxon>
        <taxon>Erysipelotrichales</taxon>
        <taxon>Erysipelotrichaceae</taxon>
        <taxon>Copranaerobaculum</taxon>
    </lineage>
</organism>
<dbReference type="GO" id="GO:0004803">
    <property type="term" value="F:transposase activity"/>
    <property type="evidence" value="ECO:0007669"/>
    <property type="project" value="TreeGrafter"/>
</dbReference>
<dbReference type="PROSITE" id="PS50994">
    <property type="entry name" value="INTEGRASE"/>
    <property type="match status" value="1"/>
</dbReference>
<dbReference type="Proteomes" id="UP000434036">
    <property type="component" value="Unassembled WGS sequence"/>
</dbReference>
<name>A0A6N8UAN8_9FIRM</name>
<feature type="non-terminal residue" evidence="2">
    <location>
        <position position="1"/>
    </location>
</feature>
<dbReference type="PANTHER" id="PTHR10948:SF23">
    <property type="entry name" value="TRANSPOSASE INSI FOR INSERTION SEQUENCE ELEMENT IS30A-RELATED"/>
    <property type="match status" value="1"/>
</dbReference>
<dbReference type="RefSeq" id="WP_160625928.1">
    <property type="nucleotide sequence ID" value="NZ_WUUQ01000012.1"/>
</dbReference>
<dbReference type="GO" id="GO:0015074">
    <property type="term" value="P:DNA integration"/>
    <property type="evidence" value="ECO:0007669"/>
    <property type="project" value="InterPro"/>
</dbReference>
<dbReference type="InterPro" id="IPR053392">
    <property type="entry name" value="Transposase_IS30-like"/>
</dbReference>